<keyword evidence="2" id="KW-0472">Membrane</keyword>
<protein>
    <submittedName>
        <fullName evidence="3">Uncharacterized protein</fullName>
    </submittedName>
</protein>
<keyword evidence="2" id="KW-0812">Transmembrane</keyword>
<organism evidence="3 4">
    <name type="scientific">Rhizobium puerariae</name>
    <dbReference type="NCBI Taxonomy" id="1585791"/>
    <lineage>
        <taxon>Bacteria</taxon>
        <taxon>Pseudomonadati</taxon>
        <taxon>Pseudomonadota</taxon>
        <taxon>Alphaproteobacteria</taxon>
        <taxon>Hyphomicrobiales</taxon>
        <taxon>Rhizobiaceae</taxon>
        <taxon>Rhizobium/Agrobacterium group</taxon>
        <taxon>Rhizobium</taxon>
    </lineage>
</organism>
<dbReference type="RefSeq" id="WP_377265649.1">
    <property type="nucleotide sequence ID" value="NZ_JBHMAA010000038.1"/>
</dbReference>
<proteinExistence type="predicted"/>
<reference evidence="3 4" key="1">
    <citation type="submission" date="2024-09" db="EMBL/GenBank/DDBJ databases">
        <authorList>
            <person name="Sun Q."/>
            <person name="Mori K."/>
        </authorList>
    </citation>
    <scope>NUCLEOTIDE SEQUENCE [LARGE SCALE GENOMIC DNA]</scope>
    <source>
        <strain evidence="3 4">TBRC 4938</strain>
    </source>
</reference>
<comment type="caution">
    <text evidence="3">The sequence shown here is derived from an EMBL/GenBank/DDBJ whole genome shotgun (WGS) entry which is preliminary data.</text>
</comment>
<dbReference type="EMBL" id="JBHMAA010000038">
    <property type="protein sequence ID" value="MFB9952851.1"/>
    <property type="molecule type" value="Genomic_DNA"/>
</dbReference>
<name>A0ABV6AQF6_9HYPH</name>
<feature type="region of interest" description="Disordered" evidence="1">
    <location>
        <begin position="1"/>
        <end position="20"/>
    </location>
</feature>
<feature type="transmembrane region" description="Helical" evidence="2">
    <location>
        <begin position="27"/>
        <end position="46"/>
    </location>
</feature>
<dbReference type="Proteomes" id="UP001589692">
    <property type="component" value="Unassembled WGS sequence"/>
</dbReference>
<accession>A0ABV6AQF6</accession>
<sequence length="52" mass="5892">MSDNVIKFQRPPKPKPPRQTPPWLKRLLIGLGIAAFFVVAFVYFSLKGPARP</sequence>
<keyword evidence="2" id="KW-1133">Transmembrane helix</keyword>
<keyword evidence="4" id="KW-1185">Reference proteome</keyword>
<evidence type="ECO:0000256" key="2">
    <source>
        <dbReference type="SAM" id="Phobius"/>
    </source>
</evidence>
<evidence type="ECO:0000256" key="1">
    <source>
        <dbReference type="SAM" id="MobiDB-lite"/>
    </source>
</evidence>
<evidence type="ECO:0000313" key="3">
    <source>
        <dbReference type="EMBL" id="MFB9952851.1"/>
    </source>
</evidence>
<evidence type="ECO:0000313" key="4">
    <source>
        <dbReference type="Proteomes" id="UP001589692"/>
    </source>
</evidence>
<gene>
    <name evidence="3" type="ORF">ACFFP0_28735</name>
</gene>